<feature type="compositionally biased region" description="Pro residues" evidence="1">
    <location>
        <begin position="300"/>
        <end position="329"/>
    </location>
</feature>
<dbReference type="Pfam" id="PF00089">
    <property type="entry name" value="Trypsin"/>
    <property type="match status" value="1"/>
</dbReference>
<dbReference type="InterPro" id="IPR043504">
    <property type="entry name" value="Peptidase_S1_PA_chymotrypsin"/>
</dbReference>
<evidence type="ECO:0000259" key="2">
    <source>
        <dbReference type="PROSITE" id="PS50240"/>
    </source>
</evidence>
<evidence type="ECO:0000256" key="1">
    <source>
        <dbReference type="SAM" id="MobiDB-lite"/>
    </source>
</evidence>
<accession>A0A7S0Q6T7</accession>
<dbReference type="GO" id="GO:0006508">
    <property type="term" value="P:proteolysis"/>
    <property type="evidence" value="ECO:0007669"/>
    <property type="project" value="InterPro"/>
</dbReference>
<feature type="compositionally biased region" description="Pro residues" evidence="1">
    <location>
        <begin position="447"/>
        <end position="479"/>
    </location>
</feature>
<feature type="domain" description="Peptidase S1" evidence="2">
    <location>
        <begin position="72"/>
        <end position="289"/>
    </location>
</feature>
<dbReference type="SUPFAM" id="SSF50494">
    <property type="entry name" value="Trypsin-like serine proteases"/>
    <property type="match status" value="1"/>
</dbReference>
<dbReference type="PANTHER" id="PTHR24260">
    <property type="match status" value="1"/>
</dbReference>
<dbReference type="PRINTS" id="PR01217">
    <property type="entry name" value="PRICHEXTENSN"/>
</dbReference>
<dbReference type="GO" id="GO:0004252">
    <property type="term" value="F:serine-type endopeptidase activity"/>
    <property type="evidence" value="ECO:0007669"/>
    <property type="project" value="InterPro"/>
</dbReference>
<dbReference type="EMBL" id="HBEY01049153">
    <property type="protein sequence ID" value="CAD8620206.1"/>
    <property type="molecule type" value="Transcribed_RNA"/>
</dbReference>
<feature type="region of interest" description="Disordered" evidence="1">
    <location>
        <begin position="440"/>
        <end position="479"/>
    </location>
</feature>
<dbReference type="InterPro" id="IPR009003">
    <property type="entry name" value="Peptidase_S1_PA"/>
</dbReference>
<reference evidence="3" key="1">
    <citation type="submission" date="2021-01" db="EMBL/GenBank/DDBJ databases">
        <authorList>
            <person name="Corre E."/>
            <person name="Pelletier E."/>
            <person name="Niang G."/>
            <person name="Scheremetjew M."/>
            <person name="Finn R."/>
            <person name="Kale V."/>
            <person name="Holt S."/>
            <person name="Cochrane G."/>
            <person name="Meng A."/>
            <person name="Brown T."/>
            <person name="Cohen L."/>
        </authorList>
    </citation>
    <scope>NUCLEOTIDE SEQUENCE</scope>
    <source>
        <strain evidence="3">PLY182g</strain>
    </source>
</reference>
<feature type="compositionally biased region" description="Pro residues" evidence="1">
    <location>
        <begin position="335"/>
        <end position="356"/>
    </location>
</feature>
<dbReference type="InterPro" id="IPR001254">
    <property type="entry name" value="Trypsin_dom"/>
</dbReference>
<name>A0A7S0Q6T7_9EUKA</name>
<feature type="region of interest" description="Disordered" evidence="1">
    <location>
        <begin position="298"/>
        <end position="357"/>
    </location>
</feature>
<gene>
    <name evidence="3" type="ORF">CPEL01642_LOCUS23589</name>
</gene>
<dbReference type="SMART" id="SM00020">
    <property type="entry name" value="Tryp_SPc"/>
    <property type="match status" value="1"/>
</dbReference>
<evidence type="ECO:0000313" key="3">
    <source>
        <dbReference type="EMBL" id="CAD8620206.1"/>
    </source>
</evidence>
<sequence length="629" mass="67855">MLDLTAIGKFCYNSPQCENSYVWWCSDGVCNARMCARRLRNGDCARKEPRVLCPVGPTGRSIGTPPPPPPPALGQELRVPRWYSFVVSLQTAQGAHYCAGAVVAPLWIVTVADCTPPNVVKVGLHNLHWDDECVQRLDVVRGSRVQYNKLVLFKVKEQRPIAYPPVRIHTDEGYNNITRTEVGSRTTFVGWSNGHSVLREEQLFVLAADECSHSNRADVLCAGVDADVAPGLPCAGEAGGSLISVPPFGESPYLVGLALPSSSGCAMRTNPTTFVAIEFYADWICGYTGSPSACRYRTPSLPPPSPPPPPAPPLPPSSPPPPPPLPLLPPVSSLPFPPPRSPPPPSPPSPPSPPPGVFFELTISHDLADSGKDDTTWRIYVGGESYVQGAATQYSTMLPVETCIQFFIYDAAGNGLRPPGAYFVRMNNALVRNGGRFDYSEETKINCPPPPPPPSSPPSSPPRRQLMPPPMPPPPPPSPPPPVLRNLVWENVGTIIWKQDSELEFADNCLRACEQSDDCWGVEIENASLASARWCQLKAPARVSPTSFFPFSSIADDVSANRVLVKATSSMSRRRLSLDESPTRAYEPVGVPSWPSLGLALMTVLAGVVIGQRLSTRASSPATGCPSER</sequence>
<dbReference type="Gene3D" id="2.40.10.10">
    <property type="entry name" value="Trypsin-like serine proteases"/>
    <property type="match status" value="1"/>
</dbReference>
<dbReference type="InterPro" id="IPR051333">
    <property type="entry name" value="CLIP_Serine_Protease"/>
</dbReference>
<dbReference type="AlphaFoldDB" id="A0A7S0Q6T7"/>
<dbReference type="PANTHER" id="PTHR24260:SF136">
    <property type="entry name" value="GH08193P-RELATED"/>
    <property type="match status" value="1"/>
</dbReference>
<organism evidence="3">
    <name type="scientific">Coccolithus braarudii</name>
    <dbReference type="NCBI Taxonomy" id="221442"/>
    <lineage>
        <taxon>Eukaryota</taxon>
        <taxon>Haptista</taxon>
        <taxon>Haptophyta</taxon>
        <taxon>Prymnesiophyceae</taxon>
        <taxon>Coccolithales</taxon>
        <taxon>Coccolithaceae</taxon>
        <taxon>Coccolithus</taxon>
    </lineage>
</organism>
<proteinExistence type="predicted"/>
<dbReference type="PROSITE" id="PS50240">
    <property type="entry name" value="TRYPSIN_DOM"/>
    <property type="match status" value="1"/>
</dbReference>
<protein>
    <recommendedName>
        <fullName evidence="2">Peptidase S1 domain-containing protein</fullName>
    </recommendedName>
</protein>